<keyword evidence="14" id="KW-1185">Reference proteome</keyword>
<evidence type="ECO:0000313" key="14">
    <source>
        <dbReference type="Proteomes" id="UP000240317"/>
    </source>
</evidence>
<keyword evidence="6" id="KW-0136">Cellulose degradation</keyword>
<evidence type="ECO:0000256" key="10">
    <source>
        <dbReference type="PIRSR" id="PIRSR617736-1"/>
    </source>
</evidence>
<dbReference type="Pfam" id="PF00232">
    <property type="entry name" value="Glyco_hydro_1"/>
    <property type="match status" value="1"/>
</dbReference>
<feature type="binding site" evidence="11">
    <location>
        <position position="274"/>
    </location>
    <ligand>
        <name>substrate</name>
    </ligand>
</feature>
<evidence type="ECO:0000256" key="5">
    <source>
        <dbReference type="ARBA" id="ARBA00022801"/>
    </source>
</evidence>
<dbReference type="SUPFAM" id="SSF51445">
    <property type="entry name" value="(Trans)glycosidases"/>
    <property type="match status" value="1"/>
</dbReference>
<evidence type="ECO:0000256" key="3">
    <source>
        <dbReference type="ARBA" id="ARBA00010838"/>
    </source>
</evidence>
<evidence type="ECO:0000256" key="2">
    <source>
        <dbReference type="ARBA" id="ARBA00004987"/>
    </source>
</evidence>
<evidence type="ECO:0000256" key="7">
    <source>
        <dbReference type="ARBA" id="ARBA00023277"/>
    </source>
</evidence>
<feature type="binding site" evidence="11">
    <location>
        <position position="374"/>
    </location>
    <ligand>
        <name>substrate</name>
    </ligand>
</feature>
<dbReference type="NCBIfam" id="TIGR03356">
    <property type="entry name" value="BGL"/>
    <property type="match status" value="1"/>
</dbReference>
<keyword evidence="7" id="KW-0119">Carbohydrate metabolism</keyword>
<evidence type="ECO:0000256" key="8">
    <source>
        <dbReference type="ARBA" id="ARBA00023295"/>
    </source>
</evidence>
<dbReference type="FunFam" id="3.20.20.80:FF:000004">
    <property type="entry name" value="Beta-glucosidase 6-phospho-beta-glucosidase"/>
    <property type="match status" value="1"/>
</dbReference>
<comment type="similarity">
    <text evidence="3 12">Belongs to the glycosyl hydrolase 1 family.</text>
</comment>
<dbReference type="EMBL" id="PYSV01000005">
    <property type="protein sequence ID" value="PTA68578.1"/>
    <property type="molecule type" value="Genomic_DNA"/>
</dbReference>
<name>A0A2T3W9I6_9DEIO</name>
<proteinExistence type="inferred from homology"/>
<dbReference type="InterPro" id="IPR017853">
    <property type="entry name" value="GH"/>
</dbReference>
<dbReference type="OrthoDB" id="9808275at2"/>
<evidence type="ECO:0000256" key="1">
    <source>
        <dbReference type="ARBA" id="ARBA00000448"/>
    </source>
</evidence>
<comment type="catalytic activity">
    <reaction evidence="1 12">
        <text>Hydrolysis of terminal, non-reducing beta-D-glucosyl residues with release of beta-D-glucose.</text>
        <dbReference type="EC" id="3.2.1.21"/>
    </reaction>
</comment>
<evidence type="ECO:0000256" key="11">
    <source>
        <dbReference type="PIRSR" id="PIRSR617736-2"/>
    </source>
</evidence>
<dbReference type="EC" id="3.2.1.21" evidence="4 12"/>
<dbReference type="GO" id="GO:0030245">
    <property type="term" value="P:cellulose catabolic process"/>
    <property type="evidence" value="ECO:0007669"/>
    <property type="project" value="UniProtKB-KW"/>
</dbReference>
<dbReference type="Gene3D" id="3.20.20.80">
    <property type="entry name" value="Glycosidases"/>
    <property type="match status" value="1"/>
</dbReference>
<reference evidence="13 14" key="1">
    <citation type="submission" date="2018-03" db="EMBL/GenBank/DDBJ databases">
        <title>Draft genome of Deinococcus sp. OD32.</title>
        <authorList>
            <person name="Wang X.-P."/>
            <person name="Du Z.-J."/>
        </authorList>
    </citation>
    <scope>NUCLEOTIDE SEQUENCE [LARGE SCALE GENOMIC DNA]</scope>
    <source>
        <strain evidence="13 14">OD32</strain>
    </source>
</reference>
<dbReference type="GO" id="GO:0008422">
    <property type="term" value="F:beta-glucosidase activity"/>
    <property type="evidence" value="ECO:0007669"/>
    <property type="project" value="UniProtKB-EC"/>
</dbReference>
<dbReference type="InterPro" id="IPR017736">
    <property type="entry name" value="Glyco_hydro_1_beta-glucosidase"/>
</dbReference>
<evidence type="ECO:0000256" key="12">
    <source>
        <dbReference type="RuleBase" id="RU361175"/>
    </source>
</evidence>
<dbReference type="PANTHER" id="PTHR10353:SF36">
    <property type="entry name" value="LP05116P"/>
    <property type="match status" value="1"/>
</dbReference>
<feature type="active site" description="Proton donor" evidence="10">
    <location>
        <position position="146"/>
    </location>
</feature>
<dbReference type="Proteomes" id="UP000240317">
    <property type="component" value="Unassembled WGS sequence"/>
</dbReference>
<keyword evidence="5 12" id="KW-0378">Hydrolase</keyword>
<dbReference type="InterPro" id="IPR001360">
    <property type="entry name" value="Glyco_hydro_1"/>
</dbReference>
<evidence type="ECO:0000256" key="9">
    <source>
        <dbReference type="ARBA" id="ARBA00023326"/>
    </source>
</evidence>
<dbReference type="PRINTS" id="PR00131">
    <property type="entry name" value="GLHYDRLASE1"/>
</dbReference>
<dbReference type="PANTHER" id="PTHR10353">
    <property type="entry name" value="GLYCOSYL HYDROLASE"/>
    <property type="match status" value="1"/>
</dbReference>
<evidence type="ECO:0000256" key="6">
    <source>
        <dbReference type="ARBA" id="ARBA00023001"/>
    </source>
</evidence>
<feature type="binding site" evidence="11">
    <location>
        <begin position="381"/>
        <end position="382"/>
    </location>
    <ligand>
        <name>substrate</name>
    </ligand>
</feature>
<feature type="active site" description="Nucleophile" evidence="10">
    <location>
        <position position="328"/>
    </location>
</feature>
<protein>
    <recommendedName>
        <fullName evidence="4 12">Beta-glucosidase</fullName>
        <ecNumber evidence="4 12">3.2.1.21</ecNumber>
    </recommendedName>
</protein>
<dbReference type="RefSeq" id="WP_107137452.1">
    <property type="nucleotide sequence ID" value="NZ_PYSV01000005.1"/>
</dbReference>
<evidence type="ECO:0000313" key="13">
    <source>
        <dbReference type="EMBL" id="PTA68578.1"/>
    </source>
</evidence>
<comment type="pathway">
    <text evidence="2">Glycan metabolism; cellulose degradation.</text>
</comment>
<accession>A0A2T3W9I6</accession>
<feature type="binding site" evidence="11">
    <location>
        <position position="145"/>
    </location>
    <ligand>
        <name>substrate</name>
    </ligand>
</feature>
<gene>
    <name evidence="13" type="ORF">C8263_07235</name>
</gene>
<feature type="binding site" evidence="11">
    <location>
        <position position="101"/>
    </location>
    <ligand>
        <name>substrate</name>
    </ligand>
</feature>
<keyword evidence="8 12" id="KW-0326">Glycosidase</keyword>
<sequence length="419" mass="47009">MEGAAQDDGRGPSIWDTYSRVPGKILDGTSGDVACDLYHRWASDLDLIAALDLNAYRFSVAWPRVLPRGTGPVNVQGLDFDDRLVGGALARGLQPHVTLYHWDLPQALQDRGGWPNPDIVHWFTEYALTVHARLGDRVASYATFNEPWCTAELGYHVGRHAPGQQDLRAALSASYHIQLAHGSAVRALRAQNTKAELGTVLNLYPVDAATDQPEDLLAAQLADEKINGWYLDPVLRGTFPALAAEQYGAYMPEIEPAALQGVKEPLDFLGANYYFRQWVSREGASRAGPPSPDIQRTAMDWEVYPEGLYGLLTDLHRTYQVPKYYITENGGAFEDQLVSGEVHDEARVRFLQTHLQALRRAMQDGVPVKGYFAWSLMDNDEWAFGYSKRFGIVHVDDATQQRNLKDSAKWYRAFMQQRR</sequence>
<evidence type="ECO:0000256" key="4">
    <source>
        <dbReference type="ARBA" id="ARBA00012744"/>
    </source>
</evidence>
<dbReference type="AlphaFoldDB" id="A0A2T3W9I6"/>
<organism evidence="13 14">
    <name type="scientific">Deinococcus arcticus</name>
    <dbReference type="NCBI Taxonomy" id="2136176"/>
    <lineage>
        <taxon>Bacteria</taxon>
        <taxon>Thermotogati</taxon>
        <taxon>Deinococcota</taxon>
        <taxon>Deinococci</taxon>
        <taxon>Deinococcales</taxon>
        <taxon>Deinococcaceae</taxon>
        <taxon>Deinococcus</taxon>
    </lineage>
</organism>
<keyword evidence="9" id="KW-0624">Polysaccharide degradation</keyword>
<comment type="caution">
    <text evidence="13">The sequence shown here is derived from an EMBL/GenBank/DDBJ whole genome shotgun (WGS) entry which is preliminary data.</text>
</comment>